<evidence type="ECO:0000259" key="6">
    <source>
        <dbReference type="Pfam" id="PF02826"/>
    </source>
</evidence>
<dbReference type="InterPro" id="IPR050418">
    <property type="entry name" value="D-iso_2-hydroxyacid_DH_PdxB"/>
</dbReference>
<evidence type="ECO:0000256" key="3">
    <source>
        <dbReference type="ARBA" id="ARBA00023027"/>
    </source>
</evidence>
<keyword evidence="3" id="KW-0520">NAD</keyword>
<proteinExistence type="inferred from homology"/>
<organism evidence="7 8">
    <name type="scientific">Thalassotalea fonticola</name>
    <dbReference type="NCBI Taxonomy" id="3065649"/>
    <lineage>
        <taxon>Bacteria</taxon>
        <taxon>Pseudomonadati</taxon>
        <taxon>Pseudomonadota</taxon>
        <taxon>Gammaproteobacteria</taxon>
        <taxon>Alteromonadales</taxon>
        <taxon>Colwelliaceae</taxon>
        <taxon>Thalassotalea</taxon>
    </lineage>
</organism>
<dbReference type="Gene3D" id="3.40.50.720">
    <property type="entry name" value="NAD(P)-binding Rossmann-like Domain"/>
    <property type="match status" value="2"/>
</dbReference>
<dbReference type="PANTHER" id="PTHR43761">
    <property type="entry name" value="D-ISOMER SPECIFIC 2-HYDROXYACID DEHYDROGENASE FAMILY PROTEIN (AFU_ORTHOLOGUE AFUA_1G13630)"/>
    <property type="match status" value="1"/>
</dbReference>
<accession>A0ABZ0GUF5</accession>
<dbReference type="InterPro" id="IPR006139">
    <property type="entry name" value="D-isomer_2_OHA_DH_cat_dom"/>
</dbReference>
<name>A0ABZ0GUF5_9GAMM</name>
<sequence length="317" mass="34472">MRAVFLDRSTISADIDLSAIEDQVTNISYFEQTATEKVIYRAKFAEIIITNKVIISADIISKLPKLKLICIAATGTNNIDLDAAKAAGVGVCNVSGYSNTSVSQYVFAMLLEHMNKSSHYIENTRQSCWQNSPIFCHFGLPINELADKKIAIIGYGALGQGVAKIANAFSMQVLVAERKGACSVRNGRVSFEQAISHADIISLHSPLTKDTENLLNSNTIEQMKKGVIIINTARGGLVNSKDLLQGLKSKKVGAAILDVLEQEPPPADHPLLNAKLDNLMITAHIAWGSLQAQQRLINSLAENIESFQQGVNLNRIV</sequence>
<protein>
    <submittedName>
        <fullName evidence="7">D-2-hydroxyacid dehydrogenase</fullName>
    </submittedName>
</protein>
<dbReference type="SUPFAM" id="SSF52283">
    <property type="entry name" value="Formate/glycerate dehydrogenase catalytic domain-like"/>
    <property type="match status" value="1"/>
</dbReference>
<evidence type="ECO:0000313" key="7">
    <source>
        <dbReference type="EMBL" id="WOH39325.1"/>
    </source>
</evidence>
<dbReference type="PROSITE" id="PS00670">
    <property type="entry name" value="D_2_HYDROXYACID_DH_2"/>
    <property type="match status" value="1"/>
</dbReference>
<evidence type="ECO:0000256" key="4">
    <source>
        <dbReference type="RuleBase" id="RU003719"/>
    </source>
</evidence>
<evidence type="ECO:0000259" key="5">
    <source>
        <dbReference type="Pfam" id="PF00389"/>
    </source>
</evidence>
<dbReference type="Pfam" id="PF02826">
    <property type="entry name" value="2-Hacid_dh_C"/>
    <property type="match status" value="1"/>
</dbReference>
<evidence type="ECO:0000256" key="2">
    <source>
        <dbReference type="ARBA" id="ARBA00023002"/>
    </source>
</evidence>
<dbReference type="InterPro" id="IPR029753">
    <property type="entry name" value="D-isomer_DH_CS"/>
</dbReference>
<dbReference type="CDD" id="cd12162">
    <property type="entry name" value="2-Hacid_dh_4"/>
    <property type="match status" value="1"/>
</dbReference>
<dbReference type="SUPFAM" id="SSF51735">
    <property type="entry name" value="NAD(P)-binding Rossmann-fold domains"/>
    <property type="match status" value="1"/>
</dbReference>
<feature type="domain" description="D-isomer specific 2-hydroxyacid dehydrogenase catalytic" evidence="5">
    <location>
        <begin position="15"/>
        <end position="315"/>
    </location>
</feature>
<evidence type="ECO:0000313" key="8">
    <source>
        <dbReference type="Proteomes" id="UP001301442"/>
    </source>
</evidence>
<keyword evidence="2 4" id="KW-0560">Oxidoreductase</keyword>
<dbReference type="PROSITE" id="PS00671">
    <property type="entry name" value="D_2_HYDROXYACID_DH_3"/>
    <property type="match status" value="1"/>
</dbReference>
<feature type="domain" description="D-isomer specific 2-hydroxyacid dehydrogenase NAD-binding" evidence="6">
    <location>
        <begin position="107"/>
        <end position="286"/>
    </location>
</feature>
<reference evidence="7 8" key="1">
    <citation type="submission" date="2023-09" db="EMBL/GenBank/DDBJ databases">
        <authorList>
            <person name="Qi X."/>
        </authorList>
    </citation>
    <scope>NUCLEOTIDE SEQUENCE [LARGE SCALE GENOMIC DNA]</scope>
    <source>
        <strain evidence="7 8">S1-1</strain>
    </source>
</reference>
<dbReference type="PANTHER" id="PTHR43761:SF1">
    <property type="entry name" value="D-ISOMER SPECIFIC 2-HYDROXYACID DEHYDROGENASE CATALYTIC DOMAIN-CONTAINING PROTEIN-RELATED"/>
    <property type="match status" value="1"/>
</dbReference>
<gene>
    <name evidence="7" type="ORF">RI844_08885</name>
</gene>
<comment type="similarity">
    <text evidence="1 4">Belongs to the D-isomer specific 2-hydroxyacid dehydrogenase family.</text>
</comment>
<dbReference type="EMBL" id="CP136600">
    <property type="protein sequence ID" value="WOH39325.1"/>
    <property type="molecule type" value="Genomic_DNA"/>
</dbReference>
<dbReference type="RefSeq" id="WP_348398092.1">
    <property type="nucleotide sequence ID" value="NZ_CP136600.1"/>
</dbReference>
<keyword evidence="8" id="KW-1185">Reference proteome</keyword>
<dbReference type="Pfam" id="PF00389">
    <property type="entry name" value="2-Hacid_dh"/>
    <property type="match status" value="1"/>
</dbReference>
<dbReference type="Proteomes" id="UP001301442">
    <property type="component" value="Chromosome"/>
</dbReference>
<dbReference type="InterPro" id="IPR036291">
    <property type="entry name" value="NAD(P)-bd_dom_sf"/>
</dbReference>
<evidence type="ECO:0000256" key="1">
    <source>
        <dbReference type="ARBA" id="ARBA00005854"/>
    </source>
</evidence>
<dbReference type="InterPro" id="IPR006140">
    <property type="entry name" value="D-isomer_DH_NAD-bd"/>
</dbReference>